<feature type="compositionally biased region" description="Basic and acidic residues" evidence="2">
    <location>
        <begin position="79"/>
        <end position="88"/>
    </location>
</feature>
<proteinExistence type="predicted"/>
<sequence>MQMLHMQLEASEKFKTEYQKLYEDAINDLNKVSECYKSCITDLARKCSSLDDRYSCSLEMLDSEKQESLEWRRKYPNEEEARLADAHGKRPMNGKRTSSEADKEKNGSPAILVIENGAQEKMDKYELESSALRLQLKDLTDKYESVQTAAHALEMEARILVQDRTQMEQKYS</sequence>
<dbReference type="AlphaFoldDB" id="A0A4U5Q4V3"/>
<evidence type="ECO:0000256" key="1">
    <source>
        <dbReference type="SAM" id="Coils"/>
    </source>
</evidence>
<name>A0A4U5Q4V3_POPAL</name>
<evidence type="ECO:0000313" key="3">
    <source>
        <dbReference type="EMBL" id="TKS04702.1"/>
    </source>
</evidence>
<reference evidence="3" key="1">
    <citation type="submission" date="2018-10" db="EMBL/GenBank/DDBJ databases">
        <title>Population genomic analysis revealed the cold adaptation of white poplar.</title>
        <authorList>
            <person name="Liu Y.-J."/>
        </authorList>
    </citation>
    <scope>NUCLEOTIDE SEQUENCE [LARGE SCALE GENOMIC DNA]</scope>
    <source>
        <strain evidence="3">PAL-ZL1</strain>
    </source>
</reference>
<dbReference type="STRING" id="43335.A0A4U5Q4V3"/>
<keyword evidence="1" id="KW-0175">Coiled coil</keyword>
<feature type="region of interest" description="Disordered" evidence="2">
    <location>
        <begin position="79"/>
        <end position="109"/>
    </location>
</feature>
<dbReference type="EMBL" id="RCHU01000455">
    <property type="protein sequence ID" value="TKS04702.1"/>
    <property type="molecule type" value="Genomic_DNA"/>
</dbReference>
<comment type="caution">
    <text evidence="3">The sequence shown here is derived from an EMBL/GenBank/DDBJ whole genome shotgun (WGS) entry which is preliminary data.</text>
</comment>
<organism evidence="3">
    <name type="scientific">Populus alba</name>
    <name type="common">White poplar</name>
    <dbReference type="NCBI Taxonomy" id="43335"/>
    <lineage>
        <taxon>Eukaryota</taxon>
        <taxon>Viridiplantae</taxon>
        <taxon>Streptophyta</taxon>
        <taxon>Embryophyta</taxon>
        <taxon>Tracheophyta</taxon>
        <taxon>Spermatophyta</taxon>
        <taxon>Magnoliopsida</taxon>
        <taxon>eudicotyledons</taxon>
        <taxon>Gunneridae</taxon>
        <taxon>Pentapetalae</taxon>
        <taxon>rosids</taxon>
        <taxon>fabids</taxon>
        <taxon>Malpighiales</taxon>
        <taxon>Salicaceae</taxon>
        <taxon>Saliceae</taxon>
        <taxon>Populus</taxon>
    </lineage>
</organism>
<feature type="compositionally biased region" description="Basic and acidic residues" evidence="2">
    <location>
        <begin position="97"/>
        <end position="106"/>
    </location>
</feature>
<accession>A0A4U5Q4V3</accession>
<feature type="coiled-coil region" evidence="1">
    <location>
        <begin position="122"/>
        <end position="156"/>
    </location>
</feature>
<protein>
    <submittedName>
        <fullName evidence="3">Uncharacterized protein</fullName>
    </submittedName>
</protein>
<evidence type="ECO:0000256" key="2">
    <source>
        <dbReference type="SAM" id="MobiDB-lite"/>
    </source>
</evidence>
<gene>
    <name evidence="3" type="ORF">D5086_0000140820</name>
</gene>